<dbReference type="SUPFAM" id="SSF55797">
    <property type="entry name" value="PR-1-like"/>
    <property type="match status" value="1"/>
</dbReference>
<gene>
    <name evidence="2" type="ORF">A3E44_06075</name>
</gene>
<accession>A0A1F8AS83</accession>
<evidence type="ECO:0000256" key="1">
    <source>
        <dbReference type="SAM" id="Phobius"/>
    </source>
</evidence>
<dbReference type="InterPro" id="IPR035940">
    <property type="entry name" value="CAP_sf"/>
</dbReference>
<keyword evidence="1" id="KW-1133">Transmembrane helix</keyword>
<dbReference type="AlphaFoldDB" id="A0A1F8AS83"/>
<protein>
    <recommendedName>
        <fullName evidence="4">SCP domain-containing protein</fullName>
    </recommendedName>
</protein>
<reference evidence="2 3" key="1">
    <citation type="journal article" date="2016" name="Nat. Commun.">
        <title>Thousands of microbial genomes shed light on interconnected biogeochemical processes in an aquifer system.</title>
        <authorList>
            <person name="Anantharaman K."/>
            <person name="Brown C.T."/>
            <person name="Hug L.A."/>
            <person name="Sharon I."/>
            <person name="Castelle C.J."/>
            <person name="Probst A.J."/>
            <person name="Thomas B.C."/>
            <person name="Singh A."/>
            <person name="Wilkins M.J."/>
            <person name="Karaoz U."/>
            <person name="Brodie E.L."/>
            <person name="Williams K.H."/>
            <person name="Hubbard S.S."/>
            <person name="Banfield J.F."/>
        </authorList>
    </citation>
    <scope>NUCLEOTIDE SEQUENCE [LARGE SCALE GENOMIC DNA]</scope>
</reference>
<evidence type="ECO:0000313" key="3">
    <source>
        <dbReference type="Proteomes" id="UP000178603"/>
    </source>
</evidence>
<keyword evidence="1" id="KW-0812">Transmembrane</keyword>
<organism evidence="2 3">
    <name type="scientific">Candidatus Woesebacteria bacterium RIFCSPHIGHO2_12_FULL_41_24</name>
    <dbReference type="NCBI Taxonomy" id="1802510"/>
    <lineage>
        <taxon>Bacteria</taxon>
        <taxon>Candidatus Woeseibacteriota</taxon>
    </lineage>
</organism>
<sequence length="201" mass="21821">MAAKAKQILSKVFTLIAVISLLTVFGSGSFMAGFKLGAQSEALKPPDTGTPSPTVLPMPVATLIPTLTPKIQNTSPNTQTWGGPDLWEAVNKRRKDFGVNELASKSELCTIASIRLNELLELGKLDGHEGFSDMPERRPDLKWIYDKYNLSEFLVSGAQSASEAVSLWENTLGHKKLLNGGEYVWGCIYAQNGFGVAITAY</sequence>
<dbReference type="Proteomes" id="UP000178603">
    <property type="component" value="Unassembled WGS sequence"/>
</dbReference>
<dbReference type="Gene3D" id="3.40.33.10">
    <property type="entry name" value="CAP"/>
    <property type="match status" value="1"/>
</dbReference>
<keyword evidence="1" id="KW-0472">Membrane</keyword>
<name>A0A1F8AS83_9BACT</name>
<feature type="transmembrane region" description="Helical" evidence="1">
    <location>
        <begin position="12"/>
        <end position="34"/>
    </location>
</feature>
<comment type="caution">
    <text evidence="2">The sequence shown here is derived from an EMBL/GenBank/DDBJ whole genome shotgun (WGS) entry which is preliminary data.</text>
</comment>
<proteinExistence type="predicted"/>
<evidence type="ECO:0000313" key="2">
    <source>
        <dbReference type="EMBL" id="OGM54551.1"/>
    </source>
</evidence>
<evidence type="ECO:0008006" key="4">
    <source>
        <dbReference type="Google" id="ProtNLM"/>
    </source>
</evidence>
<dbReference type="EMBL" id="MGGW01000013">
    <property type="protein sequence ID" value="OGM54551.1"/>
    <property type="molecule type" value="Genomic_DNA"/>
</dbReference>